<dbReference type="AlphaFoldDB" id="A0A9D3N5I8"/>
<dbReference type="EMBL" id="JAHKSW010000025">
    <property type="protein sequence ID" value="KAG7316748.1"/>
    <property type="molecule type" value="Genomic_DNA"/>
</dbReference>
<reference evidence="1 2" key="1">
    <citation type="submission" date="2021-06" db="EMBL/GenBank/DDBJ databases">
        <title>Chromosome-level genome assembly of the red-tail catfish (Hemibagrus wyckioides).</title>
        <authorList>
            <person name="Shao F."/>
        </authorList>
    </citation>
    <scope>NUCLEOTIDE SEQUENCE [LARGE SCALE GENOMIC DNA]</scope>
    <source>
        <strain evidence="1">EC202008001</strain>
        <tissue evidence="1">Blood</tissue>
    </source>
</reference>
<organism evidence="1 2">
    <name type="scientific">Hemibagrus wyckioides</name>
    <dbReference type="NCBI Taxonomy" id="337641"/>
    <lineage>
        <taxon>Eukaryota</taxon>
        <taxon>Metazoa</taxon>
        <taxon>Chordata</taxon>
        <taxon>Craniata</taxon>
        <taxon>Vertebrata</taxon>
        <taxon>Euteleostomi</taxon>
        <taxon>Actinopterygii</taxon>
        <taxon>Neopterygii</taxon>
        <taxon>Teleostei</taxon>
        <taxon>Ostariophysi</taxon>
        <taxon>Siluriformes</taxon>
        <taxon>Bagridae</taxon>
        <taxon>Hemibagrus</taxon>
    </lineage>
</organism>
<evidence type="ECO:0000313" key="1">
    <source>
        <dbReference type="EMBL" id="KAG7316748.1"/>
    </source>
</evidence>
<evidence type="ECO:0000313" key="2">
    <source>
        <dbReference type="Proteomes" id="UP000824219"/>
    </source>
</evidence>
<comment type="caution">
    <text evidence="1">The sequence shown here is derived from an EMBL/GenBank/DDBJ whole genome shotgun (WGS) entry which is preliminary data.</text>
</comment>
<gene>
    <name evidence="1" type="ORF">KOW79_020289</name>
</gene>
<accession>A0A9D3N5I8</accession>
<name>A0A9D3N5I8_9TELE</name>
<keyword evidence="2" id="KW-1185">Reference proteome</keyword>
<dbReference type="Proteomes" id="UP000824219">
    <property type="component" value="Linkage Group LG25"/>
</dbReference>
<protein>
    <submittedName>
        <fullName evidence="1">Uncharacterized protein</fullName>
    </submittedName>
</protein>
<sequence length="78" mass="8886">MRKSSWLESSTKPQQIALIYKPRLHLSSGAERKRASRRIKRRCATPSTEVLQLCPDIQTSSRTTFSTDVFLSAITFNT</sequence>
<proteinExistence type="predicted"/>